<protein>
    <submittedName>
        <fullName evidence="1">Uncharacterized protein</fullName>
    </submittedName>
</protein>
<dbReference type="EMBL" id="FNDE01000014">
    <property type="protein sequence ID" value="SDH16071.1"/>
    <property type="molecule type" value="Genomic_DNA"/>
</dbReference>
<dbReference type="AlphaFoldDB" id="A0A1G8A5C4"/>
<reference evidence="1 2" key="1">
    <citation type="submission" date="2016-10" db="EMBL/GenBank/DDBJ databases">
        <authorList>
            <person name="de Groot N.N."/>
        </authorList>
    </citation>
    <scope>NUCLEOTIDE SEQUENCE [LARGE SCALE GENOMIC DNA]</scope>
    <source>
        <strain evidence="1 2">L 420-91</strain>
    </source>
</reference>
<evidence type="ECO:0000313" key="2">
    <source>
        <dbReference type="Proteomes" id="UP000198956"/>
    </source>
</evidence>
<accession>A0A1G8A5C4</accession>
<proteinExistence type="predicted"/>
<gene>
    <name evidence="1" type="ORF">SAMN04489735_101416</name>
</gene>
<organism evidence="1 2">
    <name type="scientific">Aneurinibacillus thermoaerophilus</name>
    <dbReference type="NCBI Taxonomy" id="143495"/>
    <lineage>
        <taxon>Bacteria</taxon>
        <taxon>Bacillati</taxon>
        <taxon>Bacillota</taxon>
        <taxon>Bacilli</taxon>
        <taxon>Bacillales</taxon>
        <taxon>Paenibacillaceae</taxon>
        <taxon>Aneurinibacillus group</taxon>
        <taxon>Aneurinibacillus</taxon>
    </lineage>
</organism>
<dbReference type="Proteomes" id="UP000198956">
    <property type="component" value="Unassembled WGS sequence"/>
</dbReference>
<name>A0A1G8A5C4_ANETH</name>
<sequence length="72" mass="8067">MRMYVCLSCLQVKHGDSHRVDMNICETCSSDLSTIEEDPQLCSSPPSLCIINEMTVQNEDYSDNDESPSAFC</sequence>
<evidence type="ECO:0000313" key="1">
    <source>
        <dbReference type="EMBL" id="SDH16071.1"/>
    </source>
</evidence>